<evidence type="ECO:0000256" key="2">
    <source>
        <dbReference type="SAM" id="Phobius"/>
    </source>
</evidence>
<dbReference type="InterPro" id="IPR025445">
    <property type="entry name" value="DUF4191"/>
</dbReference>
<accession>A0A6J7LTX5</accession>
<protein>
    <submittedName>
        <fullName evidence="3">Unannotated protein</fullName>
    </submittedName>
</protein>
<keyword evidence="2" id="KW-1133">Transmembrane helix</keyword>
<gene>
    <name evidence="3" type="ORF">UFOPK3772_03418</name>
</gene>
<sequence length="223" mass="24240">MLTKIRSTLSSLAQNWKMTQKAYPALWLEVGGFFLGAGLIVAIPVFFFLNTVTAILVALPISLLAATFWFSRRAMKAAYRQIEGQPGAAAAVIQSLRGGWMCTPAVSVNKNQDMVSRVVGKPGVILVSEGPSSRVTAMLANERKKTARWVPEIPIYEIQVGDEPGQIGLTKLQKQLTKLPRNLRGGEITSVRRRLDAVSTAGGGLPIPKGPMPTSSRSVRRQR</sequence>
<feature type="region of interest" description="Disordered" evidence="1">
    <location>
        <begin position="199"/>
        <end position="223"/>
    </location>
</feature>
<evidence type="ECO:0000256" key="1">
    <source>
        <dbReference type="SAM" id="MobiDB-lite"/>
    </source>
</evidence>
<dbReference type="Pfam" id="PF13829">
    <property type="entry name" value="DUF4191"/>
    <property type="match status" value="1"/>
</dbReference>
<reference evidence="3" key="1">
    <citation type="submission" date="2020-05" db="EMBL/GenBank/DDBJ databases">
        <authorList>
            <person name="Chiriac C."/>
            <person name="Salcher M."/>
            <person name="Ghai R."/>
            <person name="Kavagutti S V."/>
        </authorList>
    </citation>
    <scope>NUCLEOTIDE SEQUENCE</scope>
</reference>
<evidence type="ECO:0000313" key="3">
    <source>
        <dbReference type="EMBL" id="CAB4971528.1"/>
    </source>
</evidence>
<organism evidence="3">
    <name type="scientific">freshwater metagenome</name>
    <dbReference type="NCBI Taxonomy" id="449393"/>
    <lineage>
        <taxon>unclassified sequences</taxon>
        <taxon>metagenomes</taxon>
        <taxon>ecological metagenomes</taxon>
    </lineage>
</organism>
<name>A0A6J7LTX5_9ZZZZ</name>
<keyword evidence="2" id="KW-0472">Membrane</keyword>
<feature type="transmembrane region" description="Helical" evidence="2">
    <location>
        <begin position="53"/>
        <end position="71"/>
    </location>
</feature>
<proteinExistence type="predicted"/>
<feature type="transmembrane region" description="Helical" evidence="2">
    <location>
        <begin position="26"/>
        <end position="47"/>
    </location>
</feature>
<keyword evidence="2" id="KW-0812">Transmembrane</keyword>
<dbReference type="EMBL" id="CAFBNE010000202">
    <property type="protein sequence ID" value="CAB4971528.1"/>
    <property type="molecule type" value="Genomic_DNA"/>
</dbReference>
<dbReference type="AlphaFoldDB" id="A0A6J7LTX5"/>